<dbReference type="Proteomes" id="UP000607653">
    <property type="component" value="Unassembled WGS sequence"/>
</dbReference>
<protein>
    <recommendedName>
        <fullName evidence="3">Calcium uniporter protein</fullName>
    </recommendedName>
</protein>
<evidence type="ECO:0000313" key="1">
    <source>
        <dbReference type="EMBL" id="DAD32956.1"/>
    </source>
</evidence>
<dbReference type="GO" id="GO:0005739">
    <property type="term" value="C:mitochondrion"/>
    <property type="evidence" value="ECO:0007669"/>
    <property type="project" value="GOC"/>
</dbReference>
<evidence type="ECO:0008006" key="3">
    <source>
        <dbReference type="Google" id="ProtNLM"/>
    </source>
</evidence>
<dbReference type="PANTHER" id="PTHR13462:SF31">
    <property type="entry name" value="CALCIUM UNIPORTER PROTEIN 1, MITOCHONDRIAL"/>
    <property type="match status" value="1"/>
</dbReference>
<dbReference type="InterPro" id="IPR039055">
    <property type="entry name" value="MCU_fam"/>
</dbReference>
<proteinExistence type="predicted"/>
<comment type="caution">
    <text evidence="1">The sequence shown here is derived from an EMBL/GenBank/DDBJ whole genome shotgun (WGS) entry which is preliminary data.</text>
</comment>
<accession>A0A822YQ65</accession>
<dbReference type="AlphaFoldDB" id="A0A822YQ65"/>
<sequence>MSLELRSLPIGDKLMEKVRGMDINKDRLRLDGLIPPVMQTDPRDGISVEDAHKLLRLSQLEMLKSKLRQIQKSSIPYSEFVQICMEGCSNSDQALEFVKILDQFGTVIVLGECVFLRPEEVNILLHD</sequence>
<dbReference type="EMBL" id="DUZY01000003">
    <property type="protein sequence ID" value="DAD32956.1"/>
    <property type="molecule type" value="Genomic_DNA"/>
</dbReference>
<gene>
    <name evidence="1" type="ORF">HUJ06_011807</name>
</gene>
<evidence type="ECO:0000313" key="2">
    <source>
        <dbReference type="Proteomes" id="UP000607653"/>
    </source>
</evidence>
<reference evidence="1 2" key="1">
    <citation type="journal article" date="2020" name="Mol. Biol. Evol.">
        <title>Distinct Expression and Methylation Patterns for Genes with Different Fates following a Single Whole-Genome Duplication in Flowering Plants.</title>
        <authorList>
            <person name="Shi T."/>
            <person name="Rahmani R.S."/>
            <person name="Gugger P.F."/>
            <person name="Wang M."/>
            <person name="Li H."/>
            <person name="Zhang Y."/>
            <person name="Li Z."/>
            <person name="Wang Q."/>
            <person name="Van de Peer Y."/>
            <person name="Marchal K."/>
            <person name="Chen J."/>
        </authorList>
    </citation>
    <scope>NUCLEOTIDE SEQUENCE [LARGE SCALE GENOMIC DNA]</scope>
    <source>
        <tissue evidence="1">Leaf</tissue>
    </source>
</reference>
<name>A0A822YQ65_NELNU</name>
<dbReference type="PANTHER" id="PTHR13462">
    <property type="entry name" value="CALCIUM UNIPORTER PROTEIN, MITOCHONDRIAL"/>
    <property type="match status" value="1"/>
</dbReference>
<organism evidence="1 2">
    <name type="scientific">Nelumbo nucifera</name>
    <name type="common">Sacred lotus</name>
    <dbReference type="NCBI Taxonomy" id="4432"/>
    <lineage>
        <taxon>Eukaryota</taxon>
        <taxon>Viridiplantae</taxon>
        <taxon>Streptophyta</taxon>
        <taxon>Embryophyta</taxon>
        <taxon>Tracheophyta</taxon>
        <taxon>Spermatophyta</taxon>
        <taxon>Magnoliopsida</taxon>
        <taxon>Proteales</taxon>
        <taxon>Nelumbonaceae</taxon>
        <taxon>Nelumbo</taxon>
    </lineage>
</organism>
<dbReference type="GO" id="GO:0051560">
    <property type="term" value="P:mitochondrial calcium ion homeostasis"/>
    <property type="evidence" value="ECO:0007669"/>
    <property type="project" value="InterPro"/>
</dbReference>
<keyword evidence="2" id="KW-1185">Reference proteome</keyword>